<feature type="non-terminal residue" evidence="1">
    <location>
        <position position="1"/>
    </location>
</feature>
<organism evidence="1 2">
    <name type="scientific">Aphis craccivora</name>
    <name type="common">Cowpea aphid</name>
    <dbReference type="NCBI Taxonomy" id="307492"/>
    <lineage>
        <taxon>Eukaryota</taxon>
        <taxon>Metazoa</taxon>
        <taxon>Ecdysozoa</taxon>
        <taxon>Arthropoda</taxon>
        <taxon>Hexapoda</taxon>
        <taxon>Insecta</taxon>
        <taxon>Pterygota</taxon>
        <taxon>Neoptera</taxon>
        <taxon>Paraneoptera</taxon>
        <taxon>Hemiptera</taxon>
        <taxon>Sternorrhyncha</taxon>
        <taxon>Aphidomorpha</taxon>
        <taxon>Aphidoidea</taxon>
        <taxon>Aphididae</taxon>
        <taxon>Aphidini</taxon>
        <taxon>Aphis</taxon>
        <taxon>Aphis</taxon>
    </lineage>
</organism>
<comment type="caution">
    <text evidence="1">The sequence shown here is derived from an EMBL/GenBank/DDBJ whole genome shotgun (WGS) entry which is preliminary data.</text>
</comment>
<evidence type="ECO:0000313" key="2">
    <source>
        <dbReference type="Proteomes" id="UP000478052"/>
    </source>
</evidence>
<accession>A0A6G0YYW9</accession>
<dbReference type="EMBL" id="VUJU01001931">
    <property type="protein sequence ID" value="KAF0763234.1"/>
    <property type="molecule type" value="Genomic_DNA"/>
</dbReference>
<proteinExistence type="predicted"/>
<keyword evidence="2" id="KW-1185">Reference proteome</keyword>
<gene>
    <name evidence="1" type="ORF">FWK35_00002846</name>
</gene>
<reference evidence="1 2" key="1">
    <citation type="submission" date="2019-08" db="EMBL/GenBank/DDBJ databases">
        <title>Whole genome of Aphis craccivora.</title>
        <authorList>
            <person name="Voronova N.V."/>
            <person name="Shulinski R.S."/>
            <person name="Bandarenka Y.V."/>
            <person name="Zhorov D.G."/>
            <person name="Warner D."/>
        </authorList>
    </citation>
    <scope>NUCLEOTIDE SEQUENCE [LARGE SCALE GENOMIC DNA]</scope>
    <source>
        <strain evidence="1">180601</strain>
        <tissue evidence="1">Whole Body</tissue>
    </source>
</reference>
<dbReference type="Proteomes" id="UP000478052">
    <property type="component" value="Unassembled WGS sequence"/>
</dbReference>
<sequence>NNISLVFNIIYSVSLLEISDSKADIKITHIGQLFELSLSLFEVNDRSVIGHNFSSGQIIDGSTS</sequence>
<dbReference type="OrthoDB" id="10638881at2759"/>
<protein>
    <submittedName>
        <fullName evidence="1">Uncharacterized protein</fullName>
    </submittedName>
</protein>
<dbReference type="AlphaFoldDB" id="A0A6G0YYW9"/>
<name>A0A6G0YYW9_APHCR</name>
<evidence type="ECO:0000313" key="1">
    <source>
        <dbReference type="EMBL" id="KAF0763234.1"/>
    </source>
</evidence>